<dbReference type="InterPro" id="IPR002656">
    <property type="entry name" value="Acyl_transf_3_dom"/>
</dbReference>
<feature type="transmembrane region" description="Helical" evidence="1">
    <location>
        <begin position="164"/>
        <end position="186"/>
    </location>
</feature>
<dbReference type="GO" id="GO:0016747">
    <property type="term" value="F:acyltransferase activity, transferring groups other than amino-acyl groups"/>
    <property type="evidence" value="ECO:0007669"/>
    <property type="project" value="InterPro"/>
</dbReference>
<proteinExistence type="predicted"/>
<evidence type="ECO:0000256" key="1">
    <source>
        <dbReference type="SAM" id="Phobius"/>
    </source>
</evidence>
<keyword evidence="1" id="KW-0812">Transmembrane</keyword>
<feature type="transmembrane region" description="Helical" evidence="1">
    <location>
        <begin position="104"/>
        <end position="122"/>
    </location>
</feature>
<feature type="domain" description="Acyltransferase 3" evidence="2">
    <location>
        <begin position="4"/>
        <end position="248"/>
    </location>
</feature>
<feature type="transmembrane region" description="Helical" evidence="1">
    <location>
        <begin position="131"/>
        <end position="152"/>
    </location>
</feature>
<feature type="transmembrane region" description="Helical" evidence="1">
    <location>
        <begin position="198"/>
        <end position="217"/>
    </location>
</feature>
<reference evidence="3" key="2">
    <citation type="submission" date="2021-04" db="EMBL/GenBank/DDBJ databases">
        <authorList>
            <person name="Gilroy R."/>
        </authorList>
    </citation>
    <scope>NUCLEOTIDE SEQUENCE</scope>
    <source>
        <strain evidence="3">CHK185-1770</strain>
    </source>
</reference>
<dbReference type="Pfam" id="PF01757">
    <property type="entry name" value="Acyl_transf_3"/>
    <property type="match status" value="1"/>
</dbReference>
<dbReference type="AlphaFoldDB" id="A0A9D2SFD0"/>
<organism evidence="3 4">
    <name type="scientific">Candidatus Acutalibacter pullicola</name>
    <dbReference type="NCBI Taxonomy" id="2838417"/>
    <lineage>
        <taxon>Bacteria</taxon>
        <taxon>Bacillati</taxon>
        <taxon>Bacillota</taxon>
        <taxon>Clostridia</taxon>
        <taxon>Eubacteriales</taxon>
        <taxon>Acutalibacteraceae</taxon>
        <taxon>Acutalibacter</taxon>
    </lineage>
</organism>
<accession>A0A9D2SFD0</accession>
<keyword evidence="3" id="KW-0012">Acyltransferase</keyword>
<keyword evidence="1" id="KW-1133">Transmembrane helix</keyword>
<dbReference type="EMBL" id="DWXG01000074">
    <property type="protein sequence ID" value="HJB98685.1"/>
    <property type="molecule type" value="Genomic_DNA"/>
</dbReference>
<name>A0A9D2SFD0_9FIRM</name>
<feature type="transmembrane region" description="Helical" evidence="1">
    <location>
        <begin position="229"/>
        <end position="251"/>
    </location>
</feature>
<feature type="transmembrane region" description="Helical" evidence="1">
    <location>
        <begin position="44"/>
        <end position="63"/>
    </location>
</feature>
<keyword evidence="1" id="KW-0472">Membrane</keyword>
<sequence>MAALFVWAAVYKVYHLVDTNTVSPSTLLAAGKELVLFQHESHLYYLHIVLLVYAFLPLTRLLTCRGSKRLVEYFLLLWFALGIFYPTVIHFWPFRLLSGIPLQWRMNMTWAAIGYGVLGYYLKRYPIKKRWAVASLAVGFAMVFGLTVRFSLNKGVLDTQFWEGMSVGVCLMAAGIFALFYAVPASSVPACLTSGARFLAKASFCVYLCHMLFLSIFRNLGMDANWPTPLVGIPLLAGLTFLASLLVYGILSKIPGVKHWLI</sequence>
<comment type="caution">
    <text evidence="3">The sequence shown here is derived from an EMBL/GenBank/DDBJ whole genome shotgun (WGS) entry which is preliminary data.</text>
</comment>
<keyword evidence="3" id="KW-0808">Transferase</keyword>
<evidence type="ECO:0000313" key="4">
    <source>
        <dbReference type="Proteomes" id="UP000826793"/>
    </source>
</evidence>
<feature type="transmembrane region" description="Helical" evidence="1">
    <location>
        <begin position="70"/>
        <end position="92"/>
    </location>
</feature>
<dbReference type="Proteomes" id="UP000826793">
    <property type="component" value="Unassembled WGS sequence"/>
</dbReference>
<protein>
    <submittedName>
        <fullName evidence="3">Acyltransferase family protein</fullName>
    </submittedName>
</protein>
<reference evidence="3" key="1">
    <citation type="journal article" date="2021" name="PeerJ">
        <title>Extensive microbial diversity within the chicken gut microbiome revealed by metagenomics and culture.</title>
        <authorList>
            <person name="Gilroy R."/>
            <person name="Ravi A."/>
            <person name="Getino M."/>
            <person name="Pursley I."/>
            <person name="Horton D.L."/>
            <person name="Alikhan N.F."/>
            <person name="Baker D."/>
            <person name="Gharbi K."/>
            <person name="Hall N."/>
            <person name="Watson M."/>
            <person name="Adriaenssens E.M."/>
            <person name="Foster-Nyarko E."/>
            <person name="Jarju S."/>
            <person name="Secka A."/>
            <person name="Antonio M."/>
            <person name="Oren A."/>
            <person name="Chaudhuri R.R."/>
            <person name="La Ragione R."/>
            <person name="Hildebrand F."/>
            <person name="Pallen M.J."/>
        </authorList>
    </citation>
    <scope>NUCLEOTIDE SEQUENCE</scope>
    <source>
        <strain evidence="3">CHK185-1770</strain>
    </source>
</reference>
<evidence type="ECO:0000259" key="2">
    <source>
        <dbReference type="Pfam" id="PF01757"/>
    </source>
</evidence>
<gene>
    <name evidence="3" type="ORF">H9710_08915</name>
</gene>
<evidence type="ECO:0000313" key="3">
    <source>
        <dbReference type="EMBL" id="HJB98685.1"/>
    </source>
</evidence>